<sequence length="456" mass="53393">MDLHNKISKLSKDELVELIMYLIDGDEDVEKKLEYKLISPDDEVKASKQLIRKYINENKWRGYISWRNVHASLQGADMVLGKGRTKLVNGEEETAIQLGLTVLSMVMDMLQYTDDSGGEIGFVVNRSISLLKDASSLVLVSKDYHVQDKSFELILKEAMQKRYDGFSDTRFDLLEVCTIYSGRPSIRTKLEETLEKLLSQVSKAASWSVNYEQQAIRRLQLKVMETNGEFDQVGQFIYQNLQYSDFRKMAIEKELDESNFDAALKLCQDGEKNDSMYPGLVKDWKSYRLQIYERQDDTEKQKELLLDFVYANDYESYAKLKDLCSKQEWETVVEQLFDTFEKRDRYLPNVYQYIAQEENRTDKLLLYCEKSPITIMDLYPYLLDDYPDRAEEIFTAYLQKEAEAAGNRKQYRNVCKKLKRFHSAFGDATFAELVAELKRTYERKPAFVNELEKVEI</sequence>
<evidence type="ECO:0000313" key="1">
    <source>
        <dbReference type="EMBL" id="MDC3418239.1"/>
    </source>
</evidence>
<accession>A0A9X4AG25</accession>
<reference evidence="1" key="1">
    <citation type="submission" date="2022-06" db="EMBL/GenBank/DDBJ databases">
        <title>Aquibacillus sp. a new bacterium isolated from soil saline samples.</title>
        <authorList>
            <person name="Galisteo C."/>
            <person name="De La Haba R."/>
            <person name="Sanchez-Porro C."/>
            <person name="Ventosa A."/>
        </authorList>
    </citation>
    <scope>NUCLEOTIDE SEQUENCE</scope>
    <source>
        <strain evidence="1">3ASR75-54</strain>
    </source>
</reference>
<evidence type="ECO:0000313" key="2">
    <source>
        <dbReference type="Proteomes" id="UP001145069"/>
    </source>
</evidence>
<protein>
    <submittedName>
        <fullName evidence="1">Uncharacterized protein</fullName>
    </submittedName>
</protein>
<dbReference type="Proteomes" id="UP001145069">
    <property type="component" value="Unassembled WGS sequence"/>
</dbReference>
<dbReference type="EMBL" id="JAMQKC010000022">
    <property type="protein sequence ID" value="MDC3418239.1"/>
    <property type="molecule type" value="Genomic_DNA"/>
</dbReference>
<organism evidence="1 2">
    <name type="scientific">Aquibacillus salsiterrae</name>
    <dbReference type="NCBI Taxonomy" id="2950439"/>
    <lineage>
        <taxon>Bacteria</taxon>
        <taxon>Bacillati</taxon>
        <taxon>Bacillota</taxon>
        <taxon>Bacilli</taxon>
        <taxon>Bacillales</taxon>
        <taxon>Bacillaceae</taxon>
        <taxon>Aquibacillus</taxon>
    </lineage>
</organism>
<gene>
    <name evidence="1" type="ORF">NC799_15230</name>
</gene>
<proteinExistence type="predicted"/>
<dbReference type="AlphaFoldDB" id="A0A9X4AG25"/>
<comment type="caution">
    <text evidence="1">The sequence shown here is derived from an EMBL/GenBank/DDBJ whole genome shotgun (WGS) entry which is preliminary data.</text>
</comment>
<dbReference type="RefSeq" id="WP_272447301.1">
    <property type="nucleotide sequence ID" value="NZ_JAMQKC010000022.1"/>
</dbReference>
<keyword evidence="2" id="KW-1185">Reference proteome</keyword>
<name>A0A9X4AG25_9BACI</name>